<protein>
    <submittedName>
        <fullName evidence="6">ABC transporter ATP-binding protein</fullName>
    </submittedName>
</protein>
<dbReference type="Gene3D" id="3.40.50.300">
    <property type="entry name" value="P-loop containing nucleotide triphosphate hydrolases"/>
    <property type="match status" value="1"/>
</dbReference>
<evidence type="ECO:0000256" key="1">
    <source>
        <dbReference type="ARBA" id="ARBA00005417"/>
    </source>
</evidence>
<dbReference type="GO" id="GO:0016887">
    <property type="term" value="F:ATP hydrolysis activity"/>
    <property type="evidence" value="ECO:0007669"/>
    <property type="project" value="InterPro"/>
</dbReference>
<dbReference type="InterPro" id="IPR003593">
    <property type="entry name" value="AAA+_ATPase"/>
</dbReference>
<accession>A0A968KS31</accession>
<dbReference type="GO" id="GO:0005524">
    <property type="term" value="F:ATP binding"/>
    <property type="evidence" value="ECO:0007669"/>
    <property type="project" value="UniProtKB-KW"/>
</dbReference>
<comment type="similarity">
    <text evidence="1">Belongs to the ABC transporter superfamily.</text>
</comment>
<comment type="caution">
    <text evidence="6">The sequence shown here is derived from an EMBL/GenBank/DDBJ whole genome shotgun (WGS) entry which is preliminary data.</text>
</comment>
<evidence type="ECO:0000256" key="2">
    <source>
        <dbReference type="ARBA" id="ARBA00022448"/>
    </source>
</evidence>
<dbReference type="InterPro" id="IPR003439">
    <property type="entry name" value="ABC_transporter-like_ATP-bd"/>
</dbReference>
<evidence type="ECO:0000313" key="6">
    <source>
        <dbReference type="EMBL" id="NIZ41324.1"/>
    </source>
</evidence>
<gene>
    <name evidence="6" type="ORF">HCT14_07380</name>
</gene>
<keyword evidence="7" id="KW-1185">Reference proteome</keyword>
<dbReference type="PANTHER" id="PTHR42734">
    <property type="entry name" value="METAL TRANSPORT SYSTEM ATP-BINDING PROTEIN TM_0124-RELATED"/>
    <property type="match status" value="1"/>
</dbReference>
<keyword evidence="4 6" id="KW-0067">ATP-binding</keyword>
<dbReference type="PANTHER" id="PTHR42734:SF6">
    <property type="entry name" value="MOLYBDATE IMPORT ATP-BINDING PROTEIN MOLC"/>
    <property type="match status" value="1"/>
</dbReference>
<dbReference type="PROSITE" id="PS50893">
    <property type="entry name" value="ABC_TRANSPORTER_2"/>
    <property type="match status" value="1"/>
</dbReference>
<dbReference type="EMBL" id="JAATLJ010000002">
    <property type="protein sequence ID" value="NIZ41324.1"/>
    <property type="molecule type" value="Genomic_DNA"/>
</dbReference>
<feature type="domain" description="ABC transporter" evidence="5">
    <location>
        <begin position="2"/>
        <end position="238"/>
    </location>
</feature>
<dbReference type="Proteomes" id="UP000711995">
    <property type="component" value="Unassembled WGS sequence"/>
</dbReference>
<dbReference type="InterPro" id="IPR050153">
    <property type="entry name" value="Metal_Ion_Import_ABC"/>
</dbReference>
<dbReference type="SUPFAM" id="SSF52540">
    <property type="entry name" value="P-loop containing nucleoside triphosphate hydrolases"/>
    <property type="match status" value="1"/>
</dbReference>
<reference evidence="6 7" key="1">
    <citation type="submission" date="2020-03" db="EMBL/GenBank/DDBJ databases">
        <title>Spirochaetal bacteria isolated from arthropods constitute a novel genus Entomospira genus novum within the order Spirochaetales.</title>
        <authorList>
            <person name="Grana-Miraglia L."/>
            <person name="Sikutova S."/>
            <person name="Fingerle V."/>
            <person name="Sing A."/>
            <person name="Castillo-Ramirez S."/>
            <person name="Margos G."/>
            <person name="Rudolf I."/>
        </authorList>
    </citation>
    <scope>NUCLEOTIDE SEQUENCE [LARGE SCALE GENOMIC DNA]</scope>
    <source>
        <strain evidence="6 7">BR193</strain>
    </source>
</reference>
<dbReference type="AlphaFoldDB" id="A0A968KS31"/>
<name>A0A968KS31_9SPIO</name>
<dbReference type="RefSeq" id="WP_167700942.1">
    <property type="nucleotide sequence ID" value="NZ_CP118175.1"/>
</dbReference>
<dbReference type="CDD" id="cd03214">
    <property type="entry name" value="ABC_Iron-Siderophores_B12_Hemin"/>
    <property type="match status" value="1"/>
</dbReference>
<evidence type="ECO:0000259" key="5">
    <source>
        <dbReference type="PROSITE" id="PS50893"/>
    </source>
</evidence>
<dbReference type="SMART" id="SM00382">
    <property type="entry name" value="AAA"/>
    <property type="match status" value="1"/>
</dbReference>
<keyword evidence="3" id="KW-0547">Nucleotide-binding</keyword>
<evidence type="ECO:0000256" key="3">
    <source>
        <dbReference type="ARBA" id="ARBA00022741"/>
    </source>
</evidence>
<evidence type="ECO:0000313" key="7">
    <source>
        <dbReference type="Proteomes" id="UP000711995"/>
    </source>
</evidence>
<organism evidence="6 7">
    <name type="scientific">Entomospira entomophila</name>
    <dbReference type="NCBI Taxonomy" id="2719988"/>
    <lineage>
        <taxon>Bacteria</taxon>
        <taxon>Pseudomonadati</taxon>
        <taxon>Spirochaetota</taxon>
        <taxon>Spirochaetia</taxon>
        <taxon>Spirochaetales</taxon>
        <taxon>Spirochaetaceae</taxon>
        <taxon>Entomospira</taxon>
    </lineage>
</organism>
<dbReference type="Pfam" id="PF00005">
    <property type="entry name" value="ABC_tran"/>
    <property type="match status" value="1"/>
</dbReference>
<proteinExistence type="inferred from homology"/>
<sequence length="258" mass="29413">MIEICNVTFSRSRKCIIRDLTLQLSNQEITAILGVNGSGKSTLMKLILGLYTPDSGTIFYHQQQLSTISLKKRSQYVAYVTQHDRVQSHLSTMEYILMGAYPRLQFLQRPGCLEQQKVRALLERLSIQHLASKQLSQLSGGEMQLVHFARAMMQETPFLILDEPSSALDYQKQHEMMCYLSQILTKEQVGALISLHDPNLAIRVANRIVILHEGLIIADVHQKQPDFIDCILQGLNTIFHHKIALVPSSHGYLFTWIR</sequence>
<dbReference type="InterPro" id="IPR027417">
    <property type="entry name" value="P-loop_NTPase"/>
</dbReference>
<keyword evidence="2" id="KW-0813">Transport</keyword>
<evidence type="ECO:0000256" key="4">
    <source>
        <dbReference type="ARBA" id="ARBA00022840"/>
    </source>
</evidence>